<dbReference type="GO" id="GO:0005882">
    <property type="term" value="C:intermediate filament"/>
    <property type="evidence" value="ECO:0007669"/>
    <property type="project" value="UniProtKB-KW"/>
</dbReference>
<protein>
    <recommendedName>
        <fullName evidence="5">IF rod domain-containing protein</fullName>
    </recommendedName>
</protein>
<dbReference type="Gene3D" id="1.20.5.500">
    <property type="entry name" value="Single helix bin"/>
    <property type="match status" value="1"/>
</dbReference>
<dbReference type="InterPro" id="IPR002957">
    <property type="entry name" value="Keratin_I"/>
</dbReference>
<dbReference type="GeneTree" id="ENSGT00950000182969"/>
<evidence type="ECO:0000313" key="7">
    <source>
        <dbReference type="Proteomes" id="UP000694569"/>
    </source>
</evidence>
<dbReference type="Proteomes" id="UP000694569">
    <property type="component" value="Unplaced"/>
</dbReference>
<keyword evidence="1" id="KW-0403">Intermediate filament</keyword>
<dbReference type="OrthoDB" id="2441647at2759"/>
<reference evidence="6" key="1">
    <citation type="submission" date="2025-08" db="UniProtKB">
        <authorList>
            <consortium name="Ensembl"/>
        </authorList>
    </citation>
    <scope>IDENTIFICATION</scope>
</reference>
<keyword evidence="2 3" id="KW-0175">Coiled coil</keyword>
<evidence type="ECO:0000259" key="5">
    <source>
        <dbReference type="PROSITE" id="PS51842"/>
    </source>
</evidence>
<dbReference type="Ensembl" id="ENSLLET00000045636.1">
    <property type="protein sequence ID" value="ENSLLEP00000043881.1"/>
    <property type="gene ID" value="ENSLLEG00000027886.1"/>
</dbReference>
<reference evidence="6" key="2">
    <citation type="submission" date="2025-09" db="UniProtKB">
        <authorList>
            <consortium name="Ensembl"/>
        </authorList>
    </citation>
    <scope>IDENTIFICATION</scope>
</reference>
<dbReference type="FunFam" id="1.20.5.500:FF:000001">
    <property type="entry name" value="Type II keratin 23"/>
    <property type="match status" value="1"/>
</dbReference>
<organism evidence="6 7">
    <name type="scientific">Leptobrachium leishanense</name>
    <name type="common">Leishan spiny toad</name>
    <dbReference type="NCBI Taxonomy" id="445787"/>
    <lineage>
        <taxon>Eukaryota</taxon>
        <taxon>Metazoa</taxon>
        <taxon>Chordata</taxon>
        <taxon>Craniata</taxon>
        <taxon>Vertebrata</taxon>
        <taxon>Euteleostomi</taxon>
        <taxon>Amphibia</taxon>
        <taxon>Batrachia</taxon>
        <taxon>Anura</taxon>
        <taxon>Pelobatoidea</taxon>
        <taxon>Megophryidae</taxon>
        <taxon>Leptobrachium</taxon>
    </lineage>
</organism>
<dbReference type="FunFam" id="1.20.5.170:FF:000002">
    <property type="entry name" value="Type I keratin KA11"/>
    <property type="match status" value="1"/>
</dbReference>
<dbReference type="SUPFAM" id="SSF64593">
    <property type="entry name" value="Intermediate filament protein, coiled coil region"/>
    <property type="match status" value="1"/>
</dbReference>
<dbReference type="GO" id="GO:0045109">
    <property type="term" value="P:intermediate filament organization"/>
    <property type="evidence" value="ECO:0007669"/>
    <property type="project" value="TreeGrafter"/>
</dbReference>
<dbReference type="Gene3D" id="1.20.5.170">
    <property type="match status" value="1"/>
</dbReference>
<sequence length="193" mass="21853">MRDQYETIIAKNQKDAEVWFNTKSEELNHEVTSSAQQLQTVHTEIIELRQTTQNLEIELQTQNSMKAALENTLAEVDARYGCQLSQIQDLINNVQEQLANLRSDMEQQNHDHRIAMDAKSRLEQEIAQYKQMLDGEEIHRGSWNARDIRDGSSGTSGGSSYSSTSGNLSYSSGHKPRTVVEDVSDGYSSTKRE</sequence>
<evidence type="ECO:0000256" key="1">
    <source>
        <dbReference type="ARBA" id="ARBA00022754"/>
    </source>
</evidence>
<dbReference type="PRINTS" id="PR01248">
    <property type="entry name" value="TYPE1KERATIN"/>
</dbReference>
<dbReference type="Pfam" id="PF00038">
    <property type="entry name" value="Filament"/>
    <property type="match status" value="1"/>
</dbReference>
<feature type="coiled-coil region" evidence="3">
    <location>
        <begin position="52"/>
        <end position="139"/>
    </location>
</feature>
<name>A0A8C5QWZ2_9ANUR</name>
<feature type="compositionally biased region" description="Low complexity" evidence="4">
    <location>
        <begin position="158"/>
        <end position="173"/>
    </location>
</feature>
<dbReference type="PANTHER" id="PTHR23239:SF377">
    <property type="entry name" value="KERATIN 34"/>
    <property type="match status" value="1"/>
</dbReference>
<evidence type="ECO:0000313" key="6">
    <source>
        <dbReference type="Ensembl" id="ENSLLEP00000043881.1"/>
    </source>
</evidence>
<evidence type="ECO:0000256" key="3">
    <source>
        <dbReference type="SAM" id="Coils"/>
    </source>
</evidence>
<dbReference type="PROSITE" id="PS51842">
    <property type="entry name" value="IF_ROD_2"/>
    <property type="match status" value="1"/>
</dbReference>
<dbReference type="PANTHER" id="PTHR23239">
    <property type="entry name" value="INTERMEDIATE FILAMENT"/>
    <property type="match status" value="1"/>
</dbReference>
<evidence type="ECO:0000256" key="2">
    <source>
        <dbReference type="ARBA" id="ARBA00023054"/>
    </source>
</evidence>
<dbReference type="AlphaFoldDB" id="A0A8C5QWZ2"/>
<dbReference type="GO" id="GO:0005198">
    <property type="term" value="F:structural molecule activity"/>
    <property type="evidence" value="ECO:0007669"/>
    <property type="project" value="InterPro"/>
</dbReference>
<dbReference type="InterPro" id="IPR039008">
    <property type="entry name" value="IF_rod_dom"/>
</dbReference>
<proteinExistence type="predicted"/>
<dbReference type="GO" id="GO:0030855">
    <property type="term" value="P:epithelial cell differentiation"/>
    <property type="evidence" value="ECO:0007669"/>
    <property type="project" value="TreeGrafter"/>
</dbReference>
<feature type="domain" description="IF rod" evidence="5">
    <location>
        <begin position="1"/>
        <end position="140"/>
    </location>
</feature>
<keyword evidence="7" id="KW-1185">Reference proteome</keyword>
<accession>A0A8C5QWZ2</accession>
<evidence type="ECO:0000256" key="4">
    <source>
        <dbReference type="SAM" id="MobiDB-lite"/>
    </source>
</evidence>
<feature type="region of interest" description="Disordered" evidence="4">
    <location>
        <begin position="144"/>
        <end position="193"/>
    </location>
</feature>